<evidence type="ECO:0000313" key="2">
    <source>
        <dbReference type="Proteomes" id="UP000287188"/>
    </source>
</evidence>
<dbReference type="Proteomes" id="UP000287188">
    <property type="component" value="Unassembled WGS sequence"/>
</dbReference>
<dbReference type="SUPFAM" id="SSF50324">
    <property type="entry name" value="Inorganic pyrophosphatase"/>
    <property type="match status" value="1"/>
</dbReference>
<evidence type="ECO:0008006" key="3">
    <source>
        <dbReference type="Google" id="ProtNLM"/>
    </source>
</evidence>
<dbReference type="GO" id="GO:0005737">
    <property type="term" value="C:cytoplasm"/>
    <property type="evidence" value="ECO:0007669"/>
    <property type="project" value="InterPro"/>
</dbReference>
<organism evidence="1 2">
    <name type="scientific">Dictyobacter kobayashii</name>
    <dbReference type="NCBI Taxonomy" id="2014872"/>
    <lineage>
        <taxon>Bacteria</taxon>
        <taxon>Bacillati</taxon>
        <taxon>Chloroflexota</taxon>
        <taxon>Ktedonobacteria</taxon>
        <taxon>Ktedonobacterales</taxon>
        <taxon>Dictyobacteraceae</taxon>
        <taxon>Dictyobacter</taxon>
    </lineage>
</organism>
<dbReference type="GO" id="GO:0006796">
    <property type="term" value="P:phosphate-containing compound metabolic process"/>
    <property type="evidence" value="ECO:0007669"/>
    <property type="project" value="InterPro"/>
</dbReference>
<accession>A0A402AMF6</accession>
<dbReference type="Gene3D" id="3.90.80.10">
    <property type="entry name" value="Inorganic pyrophosphatase"/>
    <property type="match status" value="1"/>
</dbReference>
<protein>
    <recommendedName>
        <fullName evidence="3">Inorganic pyrophosphatase</fullName>
    </recommendedName>
</protein>
<evidence type="ECO:0000313" key="1">
    <source>
        <dbReference type="EMBL" id="GCE20262.1"/>
    </source>
</evidence>
<dbReference type="GO" id="GO:0004427">
    <property type="term" value="F:inorganic diphosphate phosphatase activity"/>
    <property type="evidence" value="ECO:0007669"/>
    <property type="project" value="InterPro"/>
</dbReference>
<reference evidence="2" key="1">
    <citation type="submission" date="2018-12" db="EMBL/GenBank/DDBJ databases">
        <title>Tengunoibacter tsumagoiensis gen. nov., sp. nov., Dictyobacter kobayashii sp. nov., D. alpinus sp. nov., and D. joshuensis sp. nov. and description of Dictyobacteraceae fam. nov. within the order Ktedonobacterales isolated from Tengu-no-mugimeshi.</title>
        <authorList>
            <person name="Wang C.M."/>
            <person name="Zheng Y."/>
            <person name="Sakai Y."/>
            <person name="Toyoda A."/>
            <person name="Minakuchi Y."/>
            <person name="Abe K."/>
            <person name="Yokota A."/>
            <person name="Yabe S."/>
        </authorList>
    </citation>
    <scope>NUCLEOTIDE SEQUENCE [LARGE SCALE GENOMIC DNA]</scope>
    <source>
        <strain evidence="2">Uno11</strain>
    </source>
</reference>
<dbReference type="GO" id="GO:0000287">
    <property type="term" value="F:magnesium ion binding"/>
    <property type="evidence" value="ECO:0007669"/>
    <property type="project" value="InterPro"/>
</dbReference>
<dbReference type="EMBL" id="BIFS01000001">
    <property type="protein sequence ID" value="GCE20262.1"/>
    <property type="molecule type" value="Genomic_DNA"/>
</dbReference>
<comment type="caution">
    <text evidence="1">The sequence shown here is derived from an EMBL/GenBank/DDBJ whole genome shotgun (WGS) entry which is preliminary data.</text>
</comment>
<keyword evidence="2" id="KW-1185">Reference proteome</keyword>
<name>A0A402AMF6_9CHLR</name>
<dbReference type="RefSeq" id="WP_126551963.1">
    <property type="nucleotide sequence ID" value="NZ_BIFS01000001.1"/>
</dbReference>
<dbReference type="OrthoDB" id="9798247at2"/>
<dbReference type="AlphaFoldDB" id="A0A402AMF6"/>
<proteinExistence type="predicted"/>
<gene>
    <name evidence="1" type="ORF">KDK_40620</name>
</gene>
<sequence>MFNETFWQALETLITSSTIMIDRPKGSPHPRYPEVIYPLDYGYLSNTTSGDNDGIDIWQGSMPEKQLTAIIVTVDLAKRDSEIKLLIGCTAHEQQIVLAFHNKRPGAQSALLVERSTTEQ</sequence>
<dbReference type="InterPro" id="IPR036649">
    <property type="entry name" value="Pyrophosphatase_sf"/>
</dbReference>